<name>A0ABP6XEE7_9PSEU</name>
<keyword evidence="3" id="KW-1185">Reference proteome</keyword>
<dbReference type="InterPro" id="IPR008030">
    <property type="entry name" value="NmrA-like"/>
</dbReference>
<evidence type="ECO:0000313" key="3">
    <source>
        <dbReference type="Proteomes" id="UP001500689"/>
    </source>
</evidence>
<sequence>MILLTGATGTIGGALARRLAADGIPFRALVRRGSVAIPGAEVIVGDLDDPATLPEAFADVDQFFLNTAGPYPDERPVITQQLAAIDAAVAAGAEHIVKVSAVGARTGGPMPFGTHAKIEAYLADSGLAGTVLRPNTVMQNLVRAITRFTPEGDLFEAFGGKIAYVDARDVADCAYAVLTGSAPRGGAHDLTGPGALTAAELAAALSAGLDREIGLVQPAVDELEPILADQGMPESYIKHFVELTRLVTAGALADVTTAVTDLTGNSPRSIEAFIAEHRDQLRGSPARSFWA</sequence>
<dbReference type="RefSeq" id="WP_344864757.1">
    <property type="nucleotide sequence ID" value="NZ_BAAAZN010000012.1"/>
</dbReference>
<gene>
    <name evidence="2" type="ORF">GCM10022222_54670</name>
</gene>
<dbReference type="SUPFAM" id="SSF51735">
    <property type="entry name" value="NAD(P)-binding Rossmann-fold domains"/>
    <property type="match status" value="1"/>
</dbReference>
<organism evidence="2 3">
    <name type="scientific">Amycolatopsis ultiminotia</name>
    <dbReference type="NCBI Taxonomy" id="543629"/>
    <lineage>
        <taxon>Bacteria</taxon>
        <taxon>Bacillati</taxon>
        <taxon>Actinomycetota</taxon>
        <taxon>Actinomycetes</taxon>
        <taxon>Pseudonocardiales</taxon>
        <taxon>Pseudonocardiaceae</taxon>
        <taxon>Amycolatopsis</taxon>
    </lineage>
</organism>
<accession>A0ABP6XEE7</accession>
<proteinExistence type="predicted"/>
<dbReference type="PANTHER" id="PTHR43162:SF1">
    <property type="entry name" value="PRESTALK A DIFFERENTIATION PROTEIN A"/>
    <property type="match status" value="1"/>
</dbReference>
<protein>
    <submittedName>
        <fullName evidence="2">NmrA family NAD(P)-binding protein</fullName>
    </submittedName>
</protein>
<dbReference type="Proteomes" id="UP001500689">
    <property type="component" value="Unassembled WGS sequence"/>
</dbReference>
<dbReference type="Pfam" id="PF05368">
    <property type="entry name" value="NmrA"/>
    <property type="match status" value="1"/>
</dbReference>
<dbReference type="InterPro" id="IPR036291">
    <property type="entry name" value="NAD(P)-bd_dom_sf"/>
</dbReference>
<reference evidence="3" key="1">
    <citation type="journal article" date="2019" name="Int. J. Syst. Evol. Microbiol.">
        <title>The Global Catalogue of Microorganisms (GCM) 10K type strain sequencing project: providing services to taxonomists for standard genome sequencing and annotation.</title>
        <authorList>
            <consortium name="The Broad Institute Genomics Platform"/>
            <consortium name="The Broad Institute Genome Sequencing Center for Infectious Disease"/>
            <person name="Wu L."/>
            <person name="Ma J."/>
        </authorList>
    </citation>
    <scope>NUCLEOTIDE SEQUENCE [LARGE SCALE GENOMIC DNA]</scope>
    <source>
        <strain evidence="3">JCM 16898</strain>
    </source>
</reference>
<evidence type="ECO:0000259" key="1">
    <source>
        <dbReference type="Pfam" id="PF05368"/>
    </source>
</evidence>
<dbReference type="InterPro" id="IPR051604">
    <property type="entry name" value="Ergot_Alk_Oxidoreductase"/>
</dbReference>
<dbReference type="Gene3D" id="3.90.25.10">
    <property type="entry name" value="UDP-galactose 4-epimerase, domain 1"/>
    <property type="match status" value="1"/>
</dbReference>
<dbReference type="PANTHER" id="PTHR43162">
    <property type="match status" value="1"/>
</dbReference>
<evidence type="ECO:0000313" key="2">
    <source>
        <dbReference type="EMBL" id="GAA3563912.1"/>
    </source>
</evidence>
<feature type="domain" description="NmrA-like" evidence="1">
    <location>
        <begin position="2"/>
        <end position="248"/>
    </location>
</feature>
<dbReference type="Gene3D" id="3.40.50.720">
    <property type="entry name" value="NAD(P)-binding Rossmann-like Domain"/>
    <property type="match status" value="1"/>
</dbReference>
<dbReference type="EMBL" id="BAAAZN010000012">
    <property type="protein sequence ID" value="GAA3563912.1"/>
    <property type="molecule type" value="Genomic_DNA"/>
</dbReference>
<comment type="caution">
    <text evidence="2">The sequence shown here is derived from an EMBL/GenBank/DDBJ whole genome shotgun (WGS) entry which is preliminary data.</text>
</comment>